<dbReference type="AlphaFoldDB" id="A0A7C9DGG8"/>
<sequence length="107" mass="12192">MLLNNGMNSCFRQHGSANDGLRWRSHHQDLIQDQLVINLTVFELFHVYAIPIADLKLMRSNLNNGKDGLIGLKDPISGLKRPDHLVPNIRRFFNFILDEVGSANKAR</sequence>
<reference evidence="1" key="1">
    <citation type="journal article" date="2013" name="J. Plant Res.">
        <title>Effect of fungi and light on seed germination of three Opuntia species from semiarid lands of central Mexico.</title>
        <authorList>
            <person name="Delgado-Sanchez P."/>
            <person name="Jimenez-Bremont J.F."/>
            <person name="Guerrero-Gonzalez Mde L."/>
            <person name="Flores J."/>
        </authorList>
    </citation>
    <scope>NUCLEOTIDE SEQUENCE</scope>
    <source>
        <tissue evidence="1">Cladode</tissue>
    </source>
</reference>
<reference evidence="1" key="2">
    <citation type="submission" date="2020-07" db="EMBL/GenBank/DDBJ databases">
        <authorList>
            <person name="Vera ALvarez R."/>
            <person name="Arias-Moreno D.M."/>
            <person name="Jimenez-Jacinto V."/>
            <person name="Jimenez-Bremont J.F."/>
            <person name="Swaminathan K."/>
            <person name="Moose S.P."/>
            <person name="Guerrero-Gonzalez M.L."/>
            <person name="Marino-Ramirez L."/>
            <person name="Landsman D."/>
            <person name="Rodriguez-Kessler M."/>
            <person name="Delgado-Sanchez P."/>
        </authorList>
    </citation>
    <scope>NUCLEOTIDE SEQUENCE</scope>
    <source>
        <tissue evidence="1">Cladode</tissue>
    </source>
</reference>
<protein>
    <submittedName>
        <fullName evidence="1">Uncharacterized protein</fullName>
    </submittedName>
</protein>
<organism evidence="1">
    <name type="scientific">Opuntia streptacantha</name>
    <name type="common">Prickly pear cactus</name>
    <name type="synonym">Opuntia cardona</name>
    <dbReference type="NCBI Taxonomy" id="393608"/>
    <lineage>
        <taxon>Eukaryota</taxon>
        <taxon>Viridiplantae</taxon>
        <taxon>Streptophyta</taxon>
        <taxon>Embryophyta</taxon>
        <taxon>Tracheophyta</taxon>
        <taxon>Spermatophyta</taxon>
        <taxon>Magnoliopsida</taxon>
        <taxon>eudicotyledons</taxon>
        <taxon>Gunneridae</taxon>
        <taxon>Pentapetalae</taxon>
        <taxon>Caryophyllales</taxon>
        <taxon>Cactineae</taxon>
        <taxon>Cactaceae</taxon>
        <taxon>Opuntioideae</taxon>
        <taxon>Opuntia</taxon>
    </lineage>
</organism>
<evidence type="ECO:0000313" key="1">
    <source>
        <dbReference type="EMBL" id="MBA4641127.1"/>
    </source>
</evidence>
<accession>A0A7C9DGG8</accession>
<name>A0A7C9DGG8_OPUST</name>
<dbReference type="EMBL" id="GISG01122894">
    <property type="protein sequence ID" value="MBA4641127.1"/>
    <property type="molecule type" value="Transcribed_RNA"/>
</dbReference>
<proteinExistence type="predicted"/>